<comment type="caution">
    <text evidence="1">The sequence shown here is derived from an EMBL/GenBank/DDBJ whole genome shotgun (WGS) entry which is preliminary data.</text>
</comment>
<dbReference type="Gene3D" id="3.30.70.1820">
    <property type="entry name" value="L1 transposable element, RRM domain"/>
    <property type="match status" value="1"/>
</dbReference>
<gene>
    <name evidence="1" type="ORF">NDU88_010613</name>
</gene>
<accession>A0AAV7PYV5</accession>
<sequence>MKEAKDSITSLGRRLIHCKDLRFTLNVLGAKLEDLEGCSRRNNICLVGVPEKAEGPVAALFVEDFILKVLQPRGLSNDFSFEWAHRVPGTSPNLGGPPHSIRPHIFNFRDWNMILHAAGCAPPVKSENTAASFFPNFTLPIQELRCSFAEVKCLARARFEILDNVPTATPSDSRGENIALSNTGSGTGLARWATMGCRCPPSATKTTQSKPWDGQR</sequence>
<evidence type="ECO:0000313" key="2">
    <source>
        <dbReference type="Proteomes" id="UP001066276"/>
    </source>
</evidence>
<proteinExistence type="predicted"/>
<dbReference type="EMBL" id="JANPWB010000011">
    <property type="protein sequence ID" value="KAJ1132287.1"/>
    <property type="molecule type" value="Genomic_DNA"/>
</dbReference>
<protein>
    <submittedName>
        <fullName evidence="1">Uncharacterized protein</fullName>
    </submittedName>
</protein>
<name>A0AAV7PYV5_PLEWA</name>
<keyword evidence="2" id="KW-1185">Reference proteome</keyword>
<dbReference type="AlphaFoldDB" id="A0AAV7PYV5"/>
<dbReference type="Proteomes" id="UP001066276">
    <property type="component" value="Chromosome 7"/>
</dbReference>
<organism evidence="1 2">
    <name type="scientific">Pleurodeles waltl</name>
    <name type="common">Iberian ribbed newt</name>
    <dbReference type="NCBI Taxonomy" id="8319"/>
    <lineage>
        <taxon>Eukaryota</taxon>
        <taxon>Metazoa</taxon>
        <taxon>Chordata</taxon>
        <taxon>Craniata</taxon>
        <taxon>Vertebrata</taxon>
        <taxon>Euteleostomi</taxon>
        <taxon>Amphibia</taxon>
        <taxon>Batrachia</taxon>
        <taxon>Caudata</taxon>
        <taxon>Salamandroidea</taxon>
        <taxon>Salamandridae</taxon>
        <taxon>Pleurodelinae</taxon>
        <taxon>Pleurodeles</taxon>
    </lineage>
</organism>
<evidence type="ECO:0000313" key="1">
    <source>
        <dbReference type="EMBL" id="KAJ1132287.1"/>
    </source>
</evidence>
<reference evidence="1" key="1">
    <citation type="journal article" date="2022" name="bioRxiv">
        <title>Sequencing and chromosome-scale assembly of the giantPleurodeles waltlgenome.</title>
        <authorList>
            <person name="Brown T."/>
            <person name="Elewa A."/>
            <person name="Iarovenko S."/>
            <person name="Subramanian E."/>
            <person name="Araus A.J."/>
            <person name="Petzold A."/>
            <person name="Susuki M."/>
            <person name="Suzuki K.-i.T."/>
            <person name="Hayashi T."/>
            <person name="Toyoda A."/>
            <person name="Oliveira C."/>
            <person name="Osipova E."/>
            <person name="Leigh N.D."/>
            <person name="Simon A."/>
            <person name="Yun M.H."/>
        </authorList>
    </citation>
    <scope>NUCLEOTIDE SEQUENCE</scope>
    <source>
        <strain evidence="1">20211129_DDA</strain>
        <tissue evidence="1">Liver</tissue>
    </source>
</reference>